<protein>
    <submittedName>
        <fullName evidence="2">Uncharacterized protein</fullName>
    </submittedName>
</protein>
<feature type="compositionally biased region" description="Low complexity" evidence="1">
    <location>
        <begin position="117"/>
        <end position="127"/>
    </location>
</feature>
<reference evidence="2 3" key="1">
    <citation type="journal article" date="2014" name="Nat. Genet.">
        <title>Genome sequence of the hot pepper provides insights into the evolution of pungency in Capsicum species.</title>
        <authorList>
            <person name="Kim S."/>
            <person name="Park M."/>
            <person name="Yeom S.I."/>
            <person name="Kim Y.M."/>
            <person name="Lee J.M."/>
            <person name="Lee H.A."/>
            <person name="Seo E."/>
            <person name="Choi J."/>
            <person name="Cheong K."/>
            <person name="Kim K.T."/>
            <person name="Jung K."/>
            <person name="Lee G.W."/>
            <person name="Oh S.K."/>
            <person name="Bae C."/>
            <person name="Kim S.B."/>
            <person name="Lee H.Y."/>
            <person name="Kim S.Y."/>
            <person name="Kim M.S."/>
            <person name="Kang B.C."/>
            <person name="Jo Y.D."/>
            <person name="Yang H.B."/>
            <person name="Jeong H.J."/>
            <person name="Kang W.H."/>
            <person name="Kwon J.K."/>
            <person name="Shin C."/>
            <person name="Lim J.Y."/>
            <person name="Park J.H."/>
            <person name="Huh J.H."/>
            <person name="Kim J.S."/>
            <person name="Kim B.D."/>
            <person name="Cohen O."/>
            <person name="Paran I."/>
            <person name="Suh M.C."/>
            <person name="Lee S.B."/>
            <person name="Kim Y.K."/>
            <person name="Shin Y."/>
            <person name="Noh S.J."/>
            <person name="Park J."/>
            <person name="Seo Y.S."/>
            <person name="Kwon S.Y."/>
            <person name="Kim H.A."/>
            <person name="Park J.M."/>
            <person name="Kim H.J."/>
            <person name="Choi S.B."/>
            <person name="Bosland P.W."/>
            <person name="Reeves G."/>
            <person name="Jo S.H."/>
            <person name="Lee B.W."/>
            <person name="Cho H.T."/>
            <person name="Choi H.S."/>
            <person name="Lee M.S."/>
            <person name="Yu Y."/>
            <person name="Do Choi Y."/>
            <person name="Park B.S."/>
            <person name="van Deynze A."/>
            <person name="Ashrafi H."/>
            <person name="Hill T."/>
            <person name="Kim W.T."/>
            <person name="Pai H.S."/>
            <person name="Ahn H.K."/>
            <person name="Yeam I."/>
            <person name="Giovannoni J.J."/>
            <person name="Rose J.K."/>
            <person name="Sorensen I."/>
            <person name="Lee S.J."/>
            <person name="Kim R.W."/>
            <person name="Choi I.Y."/>
            <person name="Choi B.S."/>
            <person name="Lim J.S."/>
            <person name="Lee Y.H."/>
            <person name="Choi D."/>
        </authorList>
    </citation>
    <scope>NUCLEOTIDE SEQUENCE [LARGE SCALE GENOMIC DNA]</scope>
    <source>
        <strain evidence="3">cv. CM334</strain>
    </source>
</reference>
<gene>
    <name evidence="2" type="ORF">T459_14417</name>
</gene>
<feature type="region of interest" description="Disordered" evidence="1">
    <location>
        <begin position="106"/>
        <end position="130"/>
    </location>
</feature>
<dbReference type="Proteomes" id="UP000222542">
    <property type="component" value="Unassembled WGS sequence"/>
</dbReference>
<reference evidence="2 3" key="2">
    <citation type="journal article" date="2017" name="Genome Biol.">
        <title>New reference genome sequences of hot pepper reveal the massive evolution of plant disease-resistance genes by retroduplication.</title>
        <authorList>
            <person name="Kim S."/>
            <person name="Park J."/>
            <person name="Yeom S.I."/>
            <person name="Kim Y.M."/>
            <person name="Seo E."/>
            <person name="Kim K.T."/>
            <person name="Kim M.S."/>
            <person name="Lee J.M."/>
            <person name="Cheong K."/>
            <person name="Shin H.S."/>
            <person name="Kim S.B."/>
            <person name="Han K."/>
            <person name="Lee J."/>
            <person name="Park M."/>
            <person name="Lee H.A."/>
            <person name="Lee H.Y."/>
            <person name="Lee Y."/>
            <person name="Oh S."/>
            <person name="Lee J.H."/>
            <person name="Choi E."/>
            <person name="Choi E."/>
            <person name="Lee S.E."/>
            <person name="Jeon J."/>
            <person name="Kim H."/>
            <person name="Choi G."/>
            <person name="Song H."/>
            <person name="Lee J."/>
            <person name="Lee S.C."/>
            <person name="Kwon J.K."/>
            <person name="Lee H.Y."/>
            <person name="Koo N."/>
            <person name="Hong Y."/>
            <person name="Kim R.W."/>
            <person name="Kang W.H."/>
            <person name="Huh J.H."/>
            <person name="Kang B.C."/>
            <person name="Yang T.J."/>
            <person name="Lee Y.H."/>
            <person name="Bennetzen J.L."/>
            <person name="Choi D."/>
        </authorList>
    </citation>
    <scope>NUCLEOTIDE SEQUENCE [LARGE SCALE GENOMIC DNA]</scope>
    <source>
        <strain evidence="3">cv. CM334</strain>
    </source>
</reference>
<sequence>MGGMFSKFVYNNIRSTHEEVQIDHSGKRPVVDIHSQSDLDIQGFEDFSTVPPTEIFKKAGLITNASASQPTKKRRTVRFDSATVEEKVCQKIPSFISTRTVATQKTSSSDSECVHASKTTLSSSSKSVRQDNSDEKWNEIKLFLQSYDVKGCNEDIGTVRLDALVEFIVNQNSDNPNVGTSTTMHIHKDHMVDYTSTFFELDQGELDTILEGIAAPVDDLSIEVIPPSEVIVNQHHISDSQLSSDFSDTVIAAHQAHIDVIFYYLQKKLKLRNDQDYRNCGVFIDGYAEYLSEEMNVPSDGIEAEYYQMGYATLLQKYGIQKAKKGYVSENDDPSKSRTKIIPISDESEIVSIE</sequence>
<comment type="caution">
    <text evidence="2">The sequence shown here is derived from an EMBL/GenBank/DDBJ whole genome shotgun (WGS) entry which is preliminary data.</text>
</comment>
<evidence type="ECO:0000313" key="2">
    <source>
        <dbReference type="EMBL" id="PHT81402.1"/>
    </source>
</evidence>
<keyword evidence="3" id="KW-1185">Reference proteome</keyword>
<organism evidence="2 3">
    <name type="scientific">Capsicum annuum</name>
    <name type="common">Capsicum pepper</name>
    <dbReference type="NCBI Taxonomy" id="4072"/>
    <lineage>
        <taxon>Eukaryota</taxon>
        <taxon>Viridiplantae</taxon>
        <taxon>Streptophyta</taxon>
        <taxon>Embryophyta</taxon>
        <taxon>Tracheophyta</taxon>
        <taxon>Spermatophyta</taxon>
        <taxon>Magnoliopsida</taxon>
        <taxon>eudicotyledons</taxon>
        <taxon>Gunneridae</taxon>
        <taxon>Pentapetalae</taxon>
        <taxon>asterids</taxon>
        <taxon>lamiids</taxon>
        <taxon>Solanales</taxon>
        <taxon>Solanaceae</taxon>
        <taxon>Solanoideae</taxon>
        <taxon>Capsiceae</taxon>
        <taxon>Capsicum</taxon>
    </lineage>
</organism>
<evidence type="ECO:0000313" key="3">
    <source>
        <dbReference type="Proteomes" id="UP000222542"/>
    </source>
</evidence>
<dbReference type="AlphaFoldDB" id="A0A2G2ZHD0"/>
<dbReference type="Gramene" id="PHT81402">
    <property type="protein sequence ID" value="PHT81402"/>
    <property type="gene ID" value="T459_14417"/>
</dbReference>
<evidence type="ECO:0000256" key="1">
    <source>
        <dbReference type="SAM" id="MobiDB-lite"/>
    </source>
</evidence>
<dbReference type="PANTHER" id="PTHR33022:SF13">
    <property type="entry name" value="UBIQUITIN-LIKE PROTEASE FAMILY PROFILE DOMAIN-CONTAINING PROTEIN"/>
    <property type="match status" value="1"/>
</dbReference>
<accession>A0A2G2ZHD0</accession>
<dbReference type="PANTHER" id="PTHR33022">
    <property type="entry name" value="DUF1985 DOMAIN-CONTAINING PROTEIN"/>
    <property type="match status" value="1"/>
</dbReference>
<name>A0A2G2ZHD0_CAPAN</name>
<proteinExistence type="predicted"/>
<dbReference type="EMBL" id="AYRZ02000005">
    <property type="protein sequence ID" value="PHT81402.1"/>
    <property type="molecule type" value="Genomic_DNA"/>
</dbReference>